<organism evidence="1 2">
    <name type="scientific">Lepidopterella palustris CBS 459.81</name>
    <dbReference type="NCBI Taxonomy" id="1314670"/>
    <lineage>
        <taxon>Eukaryota</taxon>
        <taxon>Fungi</taxon>
        <taxon>Dikarya</taxon>
        <taxon>Ascomycota</taxon>
        <taxon>Pezizomycotina</taxon>
        <taxon>Dothideomycetes</taxon>
        <taxon>Pleosporomycetidae</taxon>
        <taxon>Mytilinidiales</taxon>
        <taxon>Argynnaceae</taxon>
        <taxon>Lepidopterella</taxon>
    </lineage>
</organism>
<accession>A0A8E2JDH8</accession>
<gene>
    <name evidence="1" type="ORF">K432DRAFT_384177</name>
</gene>
<sequence>MYCTPSPSQPQHYPPSKLQLTQEMNKTLIAGALYLPPWTFTLSITLGSSWPMF</sequence>
<keyword evidence="2" id="KW-1185">Reference proteome</keyword>
<dbReference type="Proteomes" id="UP000250266">
    <property type="component" value="Unassembled WGS sequence"/>
</dbReference>
<dbReference type="AlphaFoldDB" id="A0A8E2JDH8"/>
<proteinExistence type="predicted"/>
<dbReference type="EMBL" id="KV745084">
    <property type="protein sequence ID" value="OCK78049.1"/>
    <property type="molecule type" value="Genomic_DNA"/>
</dbReference>
<dbReference type="OrthoDB" id="432010at2759"/>
<reference evidence="1 2" key="1">
    <citation type="journal article" date="2016" name="Nat. Commun.">
        <title>Ectomycorrhizal ecology is imprinted in the genome of the dominant symbiotic fungus Cenococcum geophilum.</title>
        <authorList>
            <consortium name="DOE Joint Genome Institute"/>
            <person name="Peter M."/>
            <person name="Kohler A."/>
            <person name="Ohm R.A."/>
            <person name="Kuo A."/>
            <person name="Krutzmann J."/>
            <person name="Morin E."/>
            <person name="Arend M."/>
            <person name="Barry K.W."/>
            <person name="Binder M."/>
            <person name="Choi C."/>
            <person name="Clum A."/>
            <person name="Copeland A."/>
            <person name="Grisel N."/>
            <person name="Haridas S."/>
            <person name="Kipfer T."/>
            <person name="LaButti K."/>
            <person name="Lindquist E."/>
            <person name="Lipzen A."/>
            <person name="Maire R."/>
            <person name="Meier B."/>
            <person name="Mihaltcheva S."/>
            <person name="Molinier V."/>
            <person name="Murat C."/>
            <person name="Poggeler S."/>
            <person name="Quandt C.A."/>
            <person name="Sperisen C."/>
            <person name="Tritt A."/>
            <person name="Tisserant E."/>
            <person name="Crous P.W."/>
            <person name="Henrissat B."/>
            <person name="Nehls U."/>
            <person name="Egli S."/>
            <person name="Spatafora J.W."/>
            <person name="Grigoriev I.V."/>
            <person name="Martin F.M."/>
        </authorList>
    </citation>
    <scope>NUCLEOTIDE SEQUENCE [LARGE SCALE GENOMIC DNA]</scope>
    <source>
        <strain evidence="1 2">CBS 459.81</strain>
    </source>
</reference>
<evidence type="ECO:0000313" key="1">
    <source>
        <dbReference type="EMBL" id="OCK78049.1"/>
    </source>
</evidence>
<evidence type="ECO:0000313" key="2">
    <source>
        <dbReference type="Proteomes" id="UP000250266"/>
    </source>
</evidence>
<protein>
    <submittedName>
        <fullName evidence="1">Uncharacterized protein</fullName>
    </submittedName>
</protein>
<name>A0A8E2JDH8_9PEZI</name>